<evidence type="ECO:0000313" key="3">
    <source>
        <dbReference type="Proteomes" id="UP000002072"/>
    </source>
</evidence>
<protein>
    <recommendedName>
        <fullName evidence="4">DUF3298 domain-containing protein</fullName>
    </recommendedName>
</protein>
<dbReference type="AlphaFoldDB" id="D1AWA2"/>
<dbReference type="GeneID" id="29672923"/>
<dbReference type="STRING" id="519441.Smon_0081"/>
<feature type="signal peptide" evidence="1">
    <location>
        <begin position="1"/>
        <end position="23"/>
    </location>
</feature>
<dbReference type="eggNOG" id="ENOG50336SQ">
    <property type="taxonomic scope" value="Bacteria"/>
</dbReference>
<proteinExistence type="predicted"/>
<dbReference type="KEGG" id="smf:Smon_0081"/>
<reference evidence="2 3" key="1">
    <citation type="journal article" date="2009" name="Stand. Genomic Sci.">
        <title>Complete genome sequence of Streptobacillus moniliformis type strain (9901T).</title>
        <authorList>
            <person name="Nolan M."/>
            <person name="Gronow S."/>
            <person name="Lapidus A."/>
            <person name="Ivanova N."/>
            <person name="Copeland A."/>
            <person name="Lucas S."/>
            <person name="Del Rio T.G."/>
            <person name="Chen F."/>
            <person name="Tice H."/>
            <person name="Pitluck S."/>
            <person name="Cheng J.F."/>
            <person name="Sims D."/>
            <person name="Meincke L."/>
            <person name="Bruce D."/>
            <person name="Goodwin L."/>
            <person name="Brettin T."/>
            <person name="Han C."/>
            <person name="Detter J.C."/>
            <person name="Ovchinikova G."/>
            <person name="Pati A."/>
            <person name="Mavromatis K."/>
            <person name="Mikhailova N."/>
            <person name="Chen A."/>
            <person name="Palaniappan K."/>
            <person name="Land M."/>
            <person name="Hauser L."/>
            <person name="Chang Y.J."/>
            <person name="Jeffries C.D."/>
            <person name="Rohde M."/>
            <person name="Sproer C."/>
            <person name="Goker M."/>
            <person name="Bristow J."/>
            <person name="Eisen J.A."/>
            <person name="Markowitz V."/>
            <person name="Hugenholtz P."/>
            <person name="Kyrpides N.C."/>
            <person name="Klenk H.P."/>
            <person name="Chain P."/>
        </authorList>
    </citation>
    <scope>NUCLEOTIDE SEQUENCE [LARGE SCALE GENOMIC DNA]</scope>
    <source>
        <strain evidence="3">ATCC 14647 / DSM 12112 / NCTC 10651 / 9901</strain>
    </source>
</reference>
<sequence>MKSIKKILIISILGLGFSTISNASFTFNGYSYGTEPLLTVTQEANEKFGILKFAAKEEKTTNRINSKIEKTVNDMIKDENTKANVFLTANNSKFMSVIVVAAKTNPKDGVVENSYKGLVFDSNTGRELKLSDIFVDQYQEILRPTLNDKIRAFGMRASKKYADWDSVSSFYLEEDSLTLIFDKGKATDDFDGVLFIPFLLPSVQQLLK</sequence>
<evidence type="ECO:0000256" key="1">
    <source>
        <dbReference type="SAM" id="SignalP"/>
    </source>
</evidence>
<dbReference type="OrthoDB" id="95211at2"/>
<organism evidence="2 3">
    <name type="scientific">Streptobacillus moniliformis (strain ATCC 14647 / DSM 12112 / NCTC 10651 / 9901)</name>
    <dbReference type="NCBI Taxonomy" id="519441"/>
    <lineage>
        <taxon>Bacteria</taxon>
        <taxon>Fusobacteriati</taxon>
        <taxon>Fusobacteriota</taxon>
        <taxon>Fusobacteriia</taxon>
        <taxon>Fusobacteriales</taxon>
        <taxon>Leptotrichiaceae</taxon>
        <taxon>Streptobacillus</taxon>
    </lineage>
</organism>
<evidence type="ECO:0000313" key="2">
    <source>
        <dbReference type="EMBL" id="ACZ00578.1"/>
    </source>
</evidence>
<keyword evidence="1" id="KW-0732">Signal</keyword>
<dbReference type="RefSeq" id="WP_012858136.1">
    <property type="nucleotide sequence ID" value="NC_013515.1"/>
</dbReference>
<accession>D1AWA2</accession>
<keyword evidence="3" id="KW-1185">Reference proteome</keyword>
<dbReference type="Proteomes" id="UP000002072">
    <property type="component" value="Chromosome"/>
</dbReference>
<evidence type="ECO:0008006" key="4">
    <source>
        <dbReference type="Google" id="ProtNLM"/>
    </source>
</evidence>
<gene>
    <name evidence="2" type="ordered locus">Smon_0081</name>
</gene>
<name>D1AWA2_STRM9</name>
<dbReference type="EMBL" id="CP001779">
    <property type="protein sequence ID" value="ACZ00578.1"/>
    <property type="molecule type" value="Genomic_DNA"/>
</dbReference>
<dbReference type="HOGENOM" id="CLU_1320309_0_0_0"/>
<feature type="chain" id="PRO_5003020182" description="DUF3298 domain-containing protein" evidence="1">
    <location>
        <begin position="24"/>
        <end position="208"/>
    </location>
</feature>